<organism evidence="1 2">
    <name type="scientific">Rangifer tarandus platyrhynchus</name>
    <name type="common">Svalbard reindeer</name>
    <dbReference type="NCBI Taxonomy" id="3082113"/>
    <lineage>
        <taxon>Eukaryota</taxon>
        <taxon>Metazoa</taxon>
        <taxon>Chordata</taxon>
        <taxon>Craniata</taxon>
        <taxon>Vertebrata</taxon>
        <taxon>Euteleostomi</taxon>
        <taxon>Mammalia</taxon>
        <taxon>Eutheria</taxon>
        <taxon>Laurasiatheria</taxon>
        <taxon>Artiodactyla</taxon>
        <taxon>Ruminantia</taxon>
        <taxon>Pecora</taxon>
        <taxon>Cervidae</taxon>
        <taxon>Odocoileinae</taxon>
        <taxon>Rangifer</taxon>
    </lineage>
</organism>
<dbReference type="EMBL" id="OX596096">
    <property type="protein sequence ID" value="CAM9553118.1"/>
    <property type="molecule type" value="Genomic_DNA"/>
</dbReference>
<evidence type="ECO:0000313" key="1">
    <source>
        <dbReference type="EMBL" id="CAM9553118.1"/>
    </source>
</evidence>
<protein>
    <submittedName>
        <fullName evidence="1">Uncharacterized protein</fullName>
    </submittedName>
</protein>
<sequence length="172" mass="17856">MLDLQADTGQSSQTPQISSGRQAVEMTETPMGLSLMQQQGRGRGAWGGDVVIGSSSQAFPRSHSGQTASQRNAIHDLTGPGKNTLQVGGFLEPQAALGFPEEQSALRMESLPAASDQHRYAAEPQPGSPESCLGTGGGSIGGITEFAAETFELHPRPVGASPHTPPMIGVHL</sequence>
<proteinExistence type="predicted"/>
<reference evidence="1" key="2">
    <citation type="submission" date="2025-03" db="EMBL/GenBank/DDBJ databases">
        <authorList>
            <consortium name="ELIXIR-Norway"/>
            <consortium name="Elixir Norway"/>
        </authorList>
    </citation>
    <scope>NUCLEOTIDE SEQUENCE</scope>
</reference>
<dbReference type="Proteomes" id="UP001162501">
    <property type="component" value="Chromosome 12"/>
</dbReference>
<name>A0AC59YBE6_RANTA</name>
<gene>
    <name evidence="1" type="ORF">MRATA1EN22A_LOCUS4141</name>
</gene>
<evidence type="ECO:0000313" key="2">
    <source>
        <dbReference type="Proteomes" id="UP001162501"/>
    </source>
</evidence>
<accession>A0AC59YBE6</accession>
<reference evidence="1" key="1">
    <citation type="submission" date="2023-05" db="EMBL/GenBank/DDBJ databases">
        <authorList>
            <consortium name="ELIXIR-Norway"/>
        </authorList>
    </citation>
    <scope>NUCLEOTIDE SEQUENCE</scope>
</reference>